<comment type="caution">
    <text evidence="5">The sequence shown here is derived from an EMBL/GenBank/DDBJ whole genome shotgun (WGS) entry which is preliminary data.</text>
</comment>
<dbReference type="AlphaFoldDB" id="A0A1Y2FDU6"/>
<organism evidence="5 6">
    <name type="scientific">Leucosporidium creatinivorum</name>
    <dbReference type="NCBI Taxonomy" id="106004"/>
    <lineage>
        <taxon>Eukaryota</taxon>
        <taxon>Fungi</taxon>
        <taxon>Dikarya</taxon>
        <taxon>Basidiomycota</taxon>
        <taxon>Pucciniomycotina</taxon>
        <taxon>Microbotryomycetes</taxon>
        <taxon>Leucosporidiales</taxon>
        <taxon>Leucosporidium</taxon>
    </lineage>
</organism>
<keyword evidence="1" id="KW-0143">Chaperone</keyword>
<feature type="transmembrane region" description="Helical" evidence="3">
    <location>
        <begin position="249"/>
        <end position="268"/>
    </location>
</feature>
<proteinExistence type="predicted"/>
<evidence type="ECO:0000256" key="2">
    <source>
        <dbReference type="SAM" id="MobiDB-lite"/>
    </source>
</evidence>
<gene>
    <name evidence="5" type="ORF">BCR35DRAFT_278827</name>
</gene>
<reference evidence="5 6" key="1">
    <citation type="submission" date="2016-07" db="EMBL/GenBank/DDBJ databases">
        <title>Pervasive Adenine N6-methylation of Active Genes in Fungi.</title>
        <authorList>
            <consortium name="DOE Joint Genome Institute"/>
            <person name="Mondo S.J."/>
            <person name="Dannebaum R.O."/>
            <person name="Kuo R.C."/>
            <person name="Labutti K."/>
            <person name="Haridas S."/>
            <person name="Kuo A."/>
            <person name="Salamov A."/>
            <person name="Ahrendt S.R."/>
            <person name="Lipzen A."/>
            <person name="Sullivan W."/>
            <person name="Andreopoulos W.B."/>
            <person name="Clum A."/>
            <person name="Lindquist E."/>
            <person name="Daum C."/>
            <person name="Ramamoorthy G.K."/>
            <person name="Gryganskyi A."/>
            <person name="Culley D."/>
            <person name="Magnuson J.K."/>
            <person name="James T.Y."/>
            <person name="O'Malley M.A."/>
            <person name="Stajich J.E."/>
            <person name="Spatafora J.W."/>
            <person name="Visel A."/>
            <person name="Grigoriev I.V."/>
        </authorList>
    </citation>
    <scope>NUCLEOTIDE SEQUENCE [LARGE SCALE GENOMIC DNA]</scope>
    <source>
        <strain evidence="5 6">62-1032</strain>
    </source>
</reference>
<dbReference type="PROSITE" id="PS50076">
    <property type="entry name" value="DNAJ_2"/>
    <property type="match status" value="1"/>
</dbReference>
<feature type="compositionally biased region" description="Basic and acidic residues" evidence="2">
    <location>
        <begin position="182"/>
        <end position="193"/>
    </location>
</feature>
<sequence>MRAPSLFTYMRPAAVLPPRPPPQASIFSTRPRHFSSSGFRLATEQDHYAVLGVGRNASKKEIKEKFYELSRTYHPDAPSTSSSDTQEARTARFQSISESYATLSDDKRRRHYDAVSGDHHGRRPRYTHAGPEHSPGSRYSGGAGAAWSNGENDARRQRANYAWQHPARRSGPQAANRADPFAQRKDPSQVRSADDHFRTFANRDAMARTRAAAQHRHGHGNLSNKGAAIFGAKAEEESRLINDSSTMRSAQVVFVFLGALALAGMLVGGDRDKHKTRR</sequence>
<dbReference type="Pfam" id="PF00226">
    <property type="entry name" value="DnaJ"/>
    <property type="match status" value="1"/>
</dbReference>
<feature type="domain" description="J" evidence="4">
    <location>
        <begin position="46"/>
        <end position="116"/>
    </location>
</feature>
<feature type="region of interest" description="Disordered" evidence="2">
    <location>
        <begin position="99"/>
        <end position="150"/>
    </location>
</feature>
<dbReference type="OrthoDB" id="445556at2759"/>
<accession>A0A1Y2FDU6</accession>
<evidence type="ECO:0000256" key="1">
    <source>
        <dbReference type="ARBA" id="ARBA00023186"/>
    </source>
</evidence>
<dbReference type="InterPro" id="IPR018253">
    <property type="entry name" value="DnaJ_domain_CS"/>
</dbReference>
<dbReference type="STRING" id="106004.A0A1Y2FDU6"/>
<dbReference type="PRINTS" id="PR00625">
    <property type="entry name" value="JDOMAIN"/>
</dbReference>
<evidence type="ECO:0000313" key="5">
    <source>
        <dbReference type="EMBL" id="ORY81797.1"/>
    </source>
</evidence>
<name>A0A1Y2FDU6_9BASI</name>
<dbReference type="PROSITE" id="PS00636">
    <property type="entry name" value="DNAJ_1"/>
    <property type="match status" value="1"/>
</dbReference>
<keyword evidence="3" id="KW-0472">Membrane</keyword>
<dbReference type="InterPro" id="IPR051938">
    <property type="entry name" value="Apopto_cytoskel_mod"/>
</dbReference>
<dbReference type="SUPFAM" id="SSF46565">
    <property type="entry name" value="Chaperone J-domain"/>
    <property type="match status" value="1"/>
</dbReference>
<feature type="compositionally biased region" description="Basic and acidic residues" evidence="2">
    <location>
        <begin position="104"/>
        <end position="119"/>
    </location>
</feature>
<dbReference type="InParanoid" id="A0A1Y2FDU6"/>
<keyword evidence="6" id="KW-1185">Reference proteome</keyword>
<evidence type="ECO:0000259" key="4">
    <source>
        <dbReference type="PROSITE" id="PS50076"/>
    </source>
</evidence>
<evidence type="ECO:0000313" key="6">
    <source>
        <dbReference type="Proteomes" id="UP000193467"/>
    </source>
</evidence>
<dbReference type="Gene3D" id="1.10.287.110">
    <property type="entry name" value="DnaJ domain"/>
    <property type="match status" value="1"/>
</dbReference>
<dbReference type="EMBL" id="MCGR01000022">
    <property type="protein sequence ID" value="ORY81797.1"/>
    <property type="molecule type" value="Genomic_DNA"/>
</dbReference>
<feature type="region of interest" description="Disordered" evidence="2">
    <location>
        <begin position="73"/>
        <end position="92"/>
    </location>
</feature>
<keyword evidence="3" id="KW-0812">Transmembrane</keyword>
<dbReference type="PANTHER" id="PTHR44145:SF3">
    <property type="entry name" value="DNAJ HOMOLOG SUBFAMILY A MEMBER 3, MITOCHONDRIAL"/>
    <property type="match status" value="1"/>
</dbReference>
<evidence type="ECO:0000256" key="3">
    <source>
        <dbReference type="SAM" id="Phobius"/>
    </source>
</evidence>
<dbReference type="InterPro" id="IPR001623">
    <property type="entry name" value="DnaJ_domain"/>
</dbReference>
<dbReference type="InterPro" id="IPR036869">
    <property type="entry name" value="J_dom_sf"/>
</dbReference>
<dbReference type="PANTHER" id="PTHR44145">
    <property type="entry name" value="DNAJ HOMOLOG SUBFAMILY A MEMBER 3, MITOCHONDRIAL"/>
    <property type="match status" value="1"/>
</dbReference>
<protein>
    <recommendedName>
        <fullName evidence="4">J domain-containing protein</fullName>
    </recommendedName>
</protein>
<dbReference type="CDD" id="cd06257">
    <property type="entry name" value="DnaJ"/>
    <property type="match status" value="1"/>
</dbReference>
<dbReference type="SMART" id="SM00271">
    <property type="entry name" value="DnaJ"/>
    <property type="match status" value="1"/>
</dbReference>
<keyword evidence="3" id="KW-1133">Transmembrane helix</keyword>
<feature type="region of interest" description="Disordered" evidence="2">
    <location>
        <begin position="163"/>
        <end position="193"/>
    </location>
</feature>
<dbReference type="Proteomes" id="UP000193467">
    <property type="component" value="Unassembled WGS sequence"/>
</dbReference>